<dbReference type="Pfam" id="PF04324">
    <property type="entry name" value="Fer2_BFD"/>
    <property type="match status" value="1"/>
</dbReference>
<evidence type="ECO:0000256" key="1">
    <source>
        <dbReference type="ARBA" id="ARBA00022448"/>
    </source>
</evidence>
<dbReference type="InterPro" id="IPR007419">
    <property type="entry name" value="BFD-like_2Fe2S-bd_dom"/>
</dbReference>
<evidence type="ECO:0000256" key="5">
    <source>
        <dbReference type="ARBA" id="ARBA00023004"/>
    </source>
</evidence>
<keyword evidence="1" id="KW-0813">Transport</keyword>
<protein>
    <recommendedName>
        <fullName evidence="7">Bacterioferritin-associated ferredoxin</fullName>
    </recommendedName>
</protein>
<gene>
    <name evidence="10" type="ORF">FEG63_13430</name>
</gene>
<comment type="caution">
    <text evidence="10">The sequence shown here is derived from an EMBL/GenBank/DDBJ whole genome shotgun (WGS) entry which is preliminary data.</text>
</comment>
<keyword evidence="3" id="KW-0479">Metal-binding</keyword>
<dbReference type="InterPro" id="IPR052371">
    <property type="entry name" value="BFD-associated_ferredoxin"/>
</dbReference>
<name>A0ABX2JS74_9MYCO</name>
<evidence type="ECO:0000256" key="2">
    <source>
        <dbReference type="ARBA" id="ARBA00022714"/>
    </source>
</evidence>
<reference evidence="10 11" key="1">
    <citation type="submission" date="2019-05" db="EMBL/GenBank/DDBJ databases">
        <title>Mycolicibacterium sphagni ENV482 genome assembly.</title>
        <authorList>
            <person name="Chen W."/>
            <person name="Faulkner N.W."/>
            <person name="Hyman M.R."/>
        </authorList>
    </citation>
    <scope>NUCLEOTIDE SEQUENCE [LARGE SCALE GENOMIC DNA]</scope>
    <source>
        <strain evidence="10 11">ENV482</strain>
    </source>
</reference>
<keyword evidence="6" id="KW-0411">Iron-sulfur</keyword>
<dbReference type="Proteomes" id="UP000708347">
    <property type="component" value="Unassembled WGS sequence"/>
</dbReference>
<evidence type="ECO:0000256" key="4">
    <source>
        <dbReference type="ARBA" id="ARBA00022982"/>
    </source>
</evidence>
<dbReference type="EMBL" id="VBSB01000008">
    <property type="protein sequence ID" value="NTY60546.1"/>
    <property type="molecule type" value="Genomic_DNA"/>
</dbReference>
<keyword evidence="5" id="KW-0408">Iron</keyword>
<evidence type="ECO:0000313" key="11">
    <source>
        <dbReference type="Proteomes" id="UP000708347"/>
    </source>
</evidence>
<evidence type="ECO:0000256" key="6">
    <source>
        <dbReference type="ARBA" id="ARBA00023014"/>
    </source>
</evidence>
<organism evidence="10 11">
    <name type="scientific">Mycolicibacterium sphagni</name>
    <dbReference type="NCBI Taxonomy" id="1786"/>
    <lineage>
        <taxon>Bacteria</taxon>
        <taxon>Bacillati</taxon>
        <taxon>Actinomycetota</taxon>
        <taxon>Actinomycetes</taxon>
        <taxon>Mycobacteriales</taxon>
        <taxon>Mycobacteriaceae</taxon>
        <taxon>Mycolicibacterium</taxon>
    </lineage>
</organism>
<dbReference type="Gene3D" id="1.10.10.1100">
    <property type="entry name" value="BFD-like [2Fe-2S]-binding domain"/>
    <property type="match status" value="1"/>
</dbReference>
<feature type="domain" description="BFD-like [2Fe-2S]-binding" evidence="9">
    <location>
        <begin position="2"/>
        <end position="50"/>
    </location>
</feature>
<evidence type="ECO:0000256" key="7">
    <source>
        <dbReference type="ARBA" id="ARBA00039386"/>
    </source>
</evidence>
<sequence>MYVCLCAGATSATVRDVVASGASTSKQVAAACGAGGDCGRCRRTVRAIIEQHFATTAADAPCRQCTGSLFCQLHAGSRRASARAS</sequence>
<proteinExistence type="inferred from homology"/>
<dbReference type="PANTHER" id="PTHR37424:SF1">
    <property type="entry name" value="BACTERIOFERRITIN-ASSOCIATED FERREDOXIN"/>
    <property type="match status" value="1"/>
</dbReference>
<dbReference type="PANTHER" id="PTHR37424">
    <property type="entry name" value="BACTERIOFERRITIN-ASSOCIATED FERREDOXIN"/>
    <property type="match status" value="1"/>
</dbReference>
<evidence type="ECO:0000259" key="9">
    <source>
        <dbReference type="Pfam" id="PF04324"/>
    </source>
</evidence>
<evidence type="ECO:0000313" key="10">
    <source>
        <dbReference type="EMBL" id="NTY60546.1"/>
    </source>
</evidence>
<keyword evidence="4" id="KW-0249">Electron transport</keyword>
<comment type="similarity">
    <text evidence="8">Belongs to the Bfd family.</text>
</comment>
<dbReference type="RefSeq" id="WP_174398355.1">
    <property type="nucleotide sequence ID" value="NZ_VBSB01000008.1"/>
</dbReference>
<accession>A0ABX2JS74</accession>
<keyword evidence="11" id="KW-1185">Reference proteome</keyword>
<keyword evidence="2" id="KW-0001">2Fe-2S</keyword>
<evidence type="ECO:0000256" key="3">
    <source>
        <dbReference type="ARBA" id="ARBA00022723"/>
    </source>
</evidence>
<evidence type="ECO:0000256" key="8">
    <source>
        <dbReference type="ARBA" id="ARBA00046332"/>
    </source>
</evidence>
<dbReference type="InterPro" id="IPR041854">
    <property type="entry name" value="BFD-like_2Fe2S-bd_dom_sf"/>
</dbReference>